<reference evidence="2" key="1">
    <citation type="submission" date="2023-03" db="EMBL/GenBank/DDBJ databases">
        <title>Massive genome expansion in bonnet fungi (Mycena s.s.) driven by repeated elements and novel gene families across ecological guilds.</title>
        <authorList>
            <consortium name="Lawrence Berkeley National Laboratory"/>
            <person name="Harder C.B."/>
            <person name="Miyauchi S."/>
            <person name="Viragh M."/>
            <person name="Kuo A."/>
            <person name="Thoen E."/>
            <person name="Andreopoulos B."/>
            <person name="Lu D."/>
            <person name="Skrede I."/>
            <person name="Drula E."/>
            <person name="Henrissat B."/>
            <person name="Morin E."/>
            <person name="Kohler A."/>
            <person name="Barry K."/>
            <person name="LaButti K."/>
            <person name="Morin E."/>
            <person name="Salamov A."/>
            <person name="Lipzen A."/>
            <person name="Mereny Z."/>
            <person name="Hegedus B."/>
            <person name="Baldrian P."/>
            <person name="Stursova M."/>
            <person name="Weitz H."/>
            <person name="Taylor A."/>
            <person name="Grigoriev I.V."/>
            <person name="Nagy L.G."/>
            <person name="Martin F."/>
            <person name="Kauserud H."/>
        </authorList>
    </citation>
    <scope>NUCLEOTIDE SEQUENCE</scope>
    <source>
        <strain evidence="2">CBHHK188m</strain>
    </source>
</reference>
<dbReference type="Proteomes" id="UP001215280">
    <property type="component" value="Unassembled WGS sequence"/>
</dbReference>
<organism evidence="2 3">
    <name type="scientific">Mycena maculata</name>
    <dbReference type="NCBI Taxonomy" id="230809"/>
    <lineage>
        <taxon>Eukaryota</taxon>
        <taxon>Fungi</taxon>
        <taxon>Dikarya</taxon>
        <taxon>Basidiomycota</taxon>
        <taxon>Agaricomycotina</taxon>
        <taxon>Agaricomycetes</taxon>
        <taxon>Agaricomycetidae</taxon>
        <taxon>Agaricales</taxon>
        <taxon>Marasmiineae</taxon>
        <taxon>Mycenaceae</taxon>
        <taxon>Mycena</taxon>
    </lineage>
</organism>
<protein>
    <submittedName>
        <fullName evidence="2">Uncharacterized protein</fullName>
    </submittedName>
</protein>
<gene>
    <name evidence="2" type="ORF">DFH07DRAFT_1067172</name>
</gene>
<keyword evidence="3" id="KW-1185">Reference proteome</keyword>
<dbReference type="AlphaFoldDB" id="A0AAD7HN86"/>
<evidence type="ECO:0000313" key="3">
    <source>
        <dbReference type="Proteomes" id="UP001215280"/>
    </source>
</evidence>
<feature type="compositionally biased region" description="Polar residues" evidence="1">
    <location>
        <begin position="15"/>
        <end position="37"/>
    </location>
</feature>
<evidence type="ECO:0000256" key="1">
    <source>
        <dbReference type="SAM" id="MobiDB-lite"/>
    </source>
</evidence>
<evidence type="ECO:0000313" key="2">
    <source>
        <dbReference type="EMBL" id="KAJ7723745.1"/>
    </source>
</evidence>
<accession>A0AAD7HN86</accession>
<feature type="region of interest" description="Disordered" evidence="1">
    <location>
        <begin position="1"/>
        <end position="41"/>
    </location>
</feature>
<sequence>MQAPEKLLEQDDSELNPNQAACGQTIDGTGTPSMSTDDTAEAMGHDPVIIDTSPNLPLNTPTARESGQKSDIFGRYNAWLLQRFSPETTRRLSASHELYRSHFPVRVASFNQGKALPDLEREVALHYHDFNTFNRLCQTAYYYKYCGENEETTWSASSSCHLVEDSHRLVSRLQHKSEVGVLLPGPRSHERPTWMDCACVNKLETAKSEVPTPQKAFSAFEWDLVILIHDMLVCVGIQAEDAEDAVAERLKSRVQEIIDEKKGAVERIPWEYSLVGLQHGVDFLEITQGWFDKFCELCEKCEHLNPAKYPSGFASGSCAECLKPRTRALKIEGTNVSSAGGSTDLESVKE</sequence>
<dbReference type="EMBL" id="JARJLG010000244">
    <property type="protein sequence ID" value="KAJ7723745.1"/>
    <property type="molecule type" value="Genomic_DNA"/>
</dbReference>
<proteinExistence type="predicted"/>
<name>A0AAD7HN86_9AGAR</name>
<comment type="caution">
    <text evidence="2">The sequence shown here is derived from an EMBL/GenBank/DDBJ whole genome shotgun (WGS) entry which is preliminary data.</text>
</comment>